<comment type="caution">
    <text evidence="1">The sequence shown here is derived from an EMBL/GenBank/DDBJ whole genome shotgun (WGS) entry which is preliminary data.</text>
</comment>
<gene>
    <name evidence="1" type="ORF">NPIL_349421</name>
</gene>
<name>A0A8X6NN08_NEPPI</name>
<dbReference type="EMBL" id="BMAW01010989">
    <property type="protein sequence ID" value="GFT21407.1"/>
    <property type="molecule type" value="Genomic_DNA"/>
</dbReference>
<reference evidence="1" key="1">
    <citation type="submission" date="2020-08" db="EMBL/GenBank/DDBJ databases">
        <title>Multicomponent nature underlies the extraordinary mechanical properties of spider dragline silk.</title>
        <authorList>
            <person name="Kono N."/>
            <person name="Nakamura H."/>
            <person name="Mori M."/>
            <person name="Yoshida Y."/>
            <person name="Ohtoshi R."/>
            <person name="Malay A.D."/>
            <person name="Moran D.A.P."/>
            <person name="Tomita M."/>
            <person name="Numata K."/>
            <person name="Arakawa K."/>
        </authorList>
    </citation>
    <scope>NUCLEOTIDE SEQUENCE</scope>
</reference>
<keyword evidence="2" id="KW-1185">Reference proteome</keyword>
<proteinExistence type="predicted"/>
<dbReference type="Proteomes" id="UP000887013">
    <property type="component" value="Unassembled WGS sequence"/>
</dbReference>
<organism evidence="1 2">
    <name type="scientific">Nephila pilipes</name>
    <name type="common">Giant wood spider</name>
    <name type="synonym">Nephila maculata</name>
    <dbReference type="NCBI Taxonomy" id="299642"/>
    <lineage>
        <taxon>Eukaryota</taxon>
        <taxon>Metazoa</taxon>
        <taxon>Ecdysozoa</taxon>
        <taxon>Arthropoda</taxon>
        <taxon>Chelicerata</taxon>
        <taxon>Arachnida</taxon>
        <taxon>Araneae</taxon>
        <taxon>Araneomorphae</taxon>
        <taxon>Entelegynae</taxon>
        <taxon>Araneoidea</taxon>
        <taxon>Nephilidae</taxon>
        <taxon>Nephila</taxon>
    </lineage>
</organism>
<evidence type="ECO:0000313" key="1">
    <source>
        <dbReference type="EMBL" id="GFT21407.1"/>
    </source>
</evidence>
<dbReference type="AlphaFoldDB" id="A0A8X6NN08"/>
<sequence>MLQLIQEERVAKEAAALLEVENLQKAQVLAAEKENVEKHQKYELEKLQLQLECPCLSAMDAQSSTENSQGINQLRKLNNFSTRLPKFDPKKN</sequence>
<accession>A0A8X6NN08</accession>
<evidence type="ECO:0000313" key="2">
    <source>
        <dbReference type="Proteomes" id="UP000887013"/>
    </source>
</evidence>
<protein>
    <submittedName>
        <fullName evidence="1">Uncharacterized protein</fullName>
    </submittedName>
</protein>